<dbReference type="PANTHER" id="PTHR11803">
    <property type="entry name" value="2-IMINOBUTANOATE/2-IMINOPROPANOATE DEAMINASE RIDA"/>
    <property type="match status" value="1"/>
</dbReference>
<protein>
    <submittedName>
        <fullName evidence="2">2-iminobutanoate/2-iminopropanoate deaminase</fullName>
        <ecNumber evidence="2">3.5.99.10</ecNumber>
    </submittedName>
</protein>
<sequence>MIKAINAGPGYPGVSMSTKVVDGELLFLTGHAPVDGEGEVVEGDFEAQATAVFENLRITLEAAGVGFEALARMNTYLIDVAPETLASFKKVRNRFVNMDCPPANTLLKVAGLYDERIRIEIDGVAVLPRA</sequence>
<dbReference type="Pfam" id="PF01042">
    <property type="entry name" value="Ribonuc_L-PSP"/>
    <property type="match status" value="1"/>
</dbReference>
<dbReference type="PANTHER" id="PTHR11803:SF58">
    <property type="entry name" value="PROTEIN HMF1-RELATED"/>
    <property type="match status" value="1"/>
</dbReference>
<gene>
    <name evidence="2" type="primary">yabJ_2</name>
    <name evidence="2" type="ORF">PS862_01157</name>
</gene>
<organism evidence="2 3">
    <name type="scientific">Pseudomonas fluorescens</name>
    <dbReference type="NCBI Taxonomy" id="294"/>
    <lineage>
        <taxon>Bacteria</taxon>
        <taxon>Pseudomonadati</taxon>
        <taxon>Pseudomonadota</taxon>
        <taxon>Gammaproteobacteria</taxon>
        <taxon>Pseudomonadales</taxon>
        <taxon>Pseudomonadaceae</taxon>
        <taxon>Pseudomonas</taxon>
    </lineage>
</organism>
<dbReference type="InterPro" id="IPR035959">
    <property type="entry name" value="RutC-like_sf"/>
</dbReference>
<evidence type="ECO:0000256" key="1">
    <source>
        <dbReference type="ARBA" id="ARBA00010552"/>
    </source>
</evidence>
<keyword evidence="2" id="KW-0378">Hydrolase</keyword>
<dbReference type="CDD" id="cd00448">
    <property type="entry name" value="YjgF_YER057c_UK114_family"/>
    <property type="match status" value="1"/>
</dbReference>
<evidence type="ECO:0000313" key="2">
    <source>
        <dbReference type="EMBL" id="VVO67618.1"/>
    </source>
</evidence>
<dbReference type="RefSeq" id="WP_150783451.1">
    <property type="nucleotide sequence ID" value="NZ_CABVII010000004.1"/>
</dbReference>
<dbReference type="GO" id="GO:0120241">
    <property type="term" value="F:2-iminobutanoate/2-iminopropanoate deaminase"/>
    <property type="evidence" value="ECO:0007669"/>
    <property type="project" value="UniProtKB-EC"/>
</dbReference>
<dbReference type="AlphaFoldDB" id="A0A5E7HUD1"/>
<dbReference type="Proteomes" id="UP000385207">
    <property type="component" value="Unassembled WGS sequence"/>
</dbReference>
<dbReference type="GO" id="GO:0005829">
    <property type="term" value="C:cytosol"/>
    <property type="evidence" value="ECO:0007669"/>
    <property type="project" value="TreeGrafter"/>
</dbReference>
<dbReference type="EMBL" id="CABVII010000004">
    <property type="protein sequence ID" value="VVO67618.1"/>
    <property type="molecule type" value="Genomic_DNA"/>
</dbReference>
<reference evidence="2 3" key="1">
    <citation type="submission" date="2019-09" db="EMBL/GenBank/DDBJ databases">
        <authorList>
            <person name="Chandra G."/>
            <person name="Truman W A."/>
        </authorList>
    </citation>
    <scope>NUCLEOTIDE SEQUENCE [LARGE SCALE GENOMIC DNA]</scope>
    <source>
        <strain evidence="2">PS862</strain>
    </source>
</reference>
<comment type="similarity">
    <text evidence="1">Belongs to the RutC family.</text>
</comment>
<name>A0A5E7HUD1_PSEFL</name>
<dbReference type="OrthoDB" id="9808943at2"/>
<dbReference type="Gene3D" id="3.30.1330.40">
    <property type="entry name" value="RutC-like"/>
    <property type="match status" value="1"/>
</dbReference>
<dbReference type="SUPFAM" id="SSF55298">
    <property type="entry name" value="YjgF-like"/>
    <property type="match status" value="1"/>
</dbReference>
<proteinExistence type="inferred from homology"/>
<accession>A0A5E7HUD1</accession>
<dbReference type="InterPro" id="IPR006175">
    <property type="entry name" value="YjgF/YER057c/UK114"/>
</dbReference>
<dbReference type="EC" id="3.5.99.10" evidence="2"/>
<evidence type="ECO:0000313" key="3">
    <source>
        <dbReference type="Proteomes" id="UP000385207"/>
    </source>
</evidence>